<dbReference type="OrthoDB" id="10591717at2759"/>
<gene>
    <name evidence="1" type="primary">Contig16490.g17555</name>
    <name evidence="1" type="ORF">STYLEM_19641</name>
</gene>
<sequence length="362" mass="42445">MSQFLRSSSIHEILAFFGDLEKTRLQSISRMFYDKIIPSSLQQCFLSLLTKDKFFSYSKEQGDILYYYDIPTRTWIDVKAANHQEHYIYYSMSAVVTDLNRVLLIGGSFDPEFEQYTDAVYDWNQITNRIQPLSNVPFVSFDNGFFYYRGYVYIIEGHVDLFNQSTVRKTARFNVLGNYWQTLPSLNHANGKFNMCAFKNGFIYAFCEQMSSFYRLNSNLLGFERSTNWDLQYIQWERILIKPSVYFGFKMAVFGLNDNQILLFGGDDEFNNQITHSPISKEFSDANALKILDLTDLSLHKIVDDANQDLKIELPDMFYFNQLSEYNGKIYALGKDHIHIINLSKKEIEIIKDDGDYNEEDY</sequence>
<evidence type="ECO:0000313" key="1">
    <source>
        <dbReference type="EMBL" id="CDW90497.1"/>
    </source>
</evidence>
<reference evidence="1 2" key="1">
    <citation type="submission" date="2014-06" db="EMBL/GenBank/DDBJ databases">
        <authorList>
            <person name="Swart Estienne"/>
        </authorList>
    </citation>
    <scope>NUCLEOTIDE SEQUENCE [LARGE SCALE GENOMIC DNA]</scope>
    <source>
        <strain evidence="1 2">130c</strain>
    </source>
</reference>
<dbReference type="EMBL" id="CCKQ01018524">
    <property type="protein sequence ID" value="CDW90497.1"/>
    <property type="molecule type" value="Genomic_DNA"/>
</dbReference>
<dbReference type="AlphaFoldDB" id="A0A078BB65"/>
<keyword evidence="2" id="KW-1185">Reference proteome</keyword>
<dbReference type="Gene3D" id="2.120.10.80">
    <property type="entry name" value="Kelch-type beta propeller"/>
    <property type="match status" value="1"/>
</dbReference>
<dbReference type="InParanoid" id="A0A078BB65"/>
<evidence type="ECO:0000313" key="2">
    <source>
        <dbReference type="Proteomes" id="UP000039865"/>
    </source>
</evidence>
<protein>
    <submittedName>
        <fullName evidence="1">Kelch motif family protein</fullName>
    </submittedName>
</protein>
<accession>A0A078BB65</accession>
<name>A0A078BB65_STYLE</name>
<dbReference type="Proteomes" id="UP000039865">
    <property type="component" value="Unassembled WGS sequence"/>
</dbReference>
<dbReference type="SUPFAM" id="SSF117281">
    <property type="entry name" value="Kelch motif"/>
    <property type="match status" value="1"/>
</dbReference>
<proteinExistence type="predicted"/>
<organism evidence="1 2">
    <name type="scientific">Stylonychia lemnae</name>
    <name type="common">Ciliate</name>
    <dbReference type="NCBI Taxonomy" id="5949"/>
    <lineage>
        <taxon>Eukaryota</taxon>
        <taxon>Sar</taxon>
        <taxon>Alveolata</taxon>
        <taxon>Ciliophora</taxon>
        <taxon>Intramacronucleata</taxon>
        <taxon>Spirotrichea</taxon>
        <taxon>Stichotrichia</taxon>
        <taxon>Sporadotrichida</taxon>
        <taxon>Oxytrichidae</taxon>
        <taxon>Stylonychinae</taxon>
        <taxon>Stylonychia</taxon>
    </lineage>
</organism>
<dbReference type="InterPro" id="IPR015915">
    <property type="entry name" value="Kelch-typ_b-propeller"/>
</dbReference>